<evidence type="ECO:0000256" key="5">
    <source>
        <dbReference type="ARBA" id="ARBA00023136"/>
    </source>
</evidence>
<accession>D5ADD4</accession>
<feature type="transmembrane region" description="Helical" evidence="6">
    <location>
        <begin position="70"/>
        <end position="87"/>
    </location>
</feature>
<dbReference type="PANTHER" id="PTHR10994">
    <property type="entry name" value="RETICULON"/>
    <property type="match status" value="1"/>
</dbReference>
<evidence type="ECO:0000256" key="2">
    <source>
        <dbReference type="ARBA" id="ARBA00022692"/>
    </source>
</evidence>
<dbReference type="InterPro" id="IPR003388">
    <property type="entry name" value="Reticulon"/>
</dbReference>
<keyword evidence="3 6" id="KW-0256">Endoplasmic reticulum</keyword>
<dbReference type="AlphaFoldDB" id="D5ADD4"/>
<sequence length="247" mass="27508">MADAADNSSAVDSYVNTPIDKSPELLGSETLDSPADNVPPAPYRLFNRQKTIHEVFGGGMAADVMLWRRRGICIGVLVAATAAWYLFERSGYTFLSLISTILLLLVAILFIWANAASLLQRPLPPLPELELSEEIVNKVAASMRVRINDVLAVAHDIALGKDIKLFAKAVVFLWLFSIFGGWFNFLTLVYTGLLISLTIPALYNKYEDHVDRNAEIAHKQIVKQYRNLDANVLSKIPRGFSKDKKMQ</sequence>
<keyword evidence="5 6" id="KW-0472">Membrane</keyword>
<proteinExistence type="evidence at transcript level"/>
<feature type="transmembrane region" description="Helical" evidence="6">
    <location>
        <begin position="93"/>
        <end position="113"/>
    </location>
</feature>
<dbReference type="OMA" id="RKVDKCC"/>
<organism evidence="8">
    <name type="scientific">Picea sitchensis</name>
    <name type="common">Sitka spruce</name>
    <name type="synonym">Pinus sitchensis</name>
    <dbReference type="NCBI Taxonomy" id="3332"/>
    <lineage>
        <taxon>Eukaryota</taxon>
        <taxon>Viridiplantae</taxon>
        <taxon>Streptophyta</taxon>
        <taxon>Embryophyta</taxon>
        <taxon>Tracheophyta</taxon>
        <taxon>Spermatophyta</taxon>
        <taxon>Pinopsida</taxon>
        <taxon>Pinidae</taxon>
        <taxon>Conifers I</taxon>
        <taxon>Pinales</taxon>
        <taxon>Pinaceae</taxon>
        <taxon>Picea</taxon>
    </lineage>
</organism>
<reference evidence="8" key="1">
    <citation type="submission" date="2010-04" db="EMBL/GenBank/DDBJ databases">
        <authorList>
            <person name="Reid K.E."/>
            <person name="Liao N."/>
            <person name="Chan S."/>
            <person name="Docking R."/>
            <person name="Taylor G."/>
            <person name="Moore R."/>
            <person name="Mayo M."/>
            <person name="Munro S."/>
            <person name="King J."/>
            <person name="Yanchuk A."/>
            <person name="Holt R."/>
            <person name="Jones S."/>
            <person name="Marra M."/>
            <person name="Ritland C.E."/>
            <person name="Ritland K."/>
            <person name="Bohlmann J."/>
        </authorList>
    </citation>
    <scope>NUCLEOTIDE SEQUENCE</scope>
    <source>
        <tissue evidence="8">Bud</tissue>
    </source>
</reference>
<keyword evidence="2 6" id="KW-0812">Transmembrane</keyword>
<evidence type="ECO:0000259" key="7">
    <source>
        <dbReference type="PROSITE" id="PS50845"/>
    </source>
</evidence>
<dbReference type="GO" id="GO:0009617">
    <property type="term" value="P:response to bacterium"/>
    <property type="evidence" value="ECO:0007669"/>
    <property type="project" value="InterPro"/>
</dbReference>
<dbReference type="InterPro" id="IPR045064">
    <property type="entry name" value="Reticulon-like"/>
</dbReference>
<dbReference type="EMBL" id="BT124291">
    <property type="protein sequence ID" value="ADE77553.1"/>
    <property type="molecule type" value="mRNA"/>
</dbReference>
<dbReference type="PANTHER" id="PTHR10994:SF193">
    <property type="entry name" value="RETICULON-LIKE PROTEIN"/>
    <property type="match status" value="1"/>
</dbReference>
<protein>
    <recommendedName>
        <fullName evidence="6">Reticulon-like protein</fullName>
    </recommendedName>
</protein>
<name>D5ADD4_PICSI</name>
<keyword evidence="4 6" id="KW-1133">Transmembrane helix</keyword>
<evidence type="ECO:0000256" key="1">
    <source>
        <dbReference type="ARBA" id="ARBA00004477"/>
    </source>
</evidence>
<dbReference type="GO" id="GO:0005789">
    <property type="term" value="C:endoplasmic reticulum membrane"/>
    <property type="evidence" value="ECO:0007669"/>
    <property type="project" value="UniProtKB-SubCell"/>
</dbReference>
<feature type="domain" description="Reticulon" evidence="7">
    <location>
        <begin position="61"/>
        <end position="247"/>
    </location>
</feature>
<comment type="subcellular location">
    <subcellularLocation>
        <location evidence="1 6">Endoplasmic reticulum membrane</location>
        <topology evidence="1 6">Multi-pass membrane protein</topology>
    </subcellularLocation>
</comment>
<evidence type="ECO:0000256" key="4">
    <source>
        <dbReference type="ARBA" id="ARBA00022989"/>
    </source>
</evidence>
<feature type="transmembrane region" description="Helical" evidence="6">
    <location>
        <begin position="165"/>
        <end position="183"/>
    </location>
</feature>
<evidence type="ECO:0000256" key="3">
    <source>
        <dbReference type="ARBA" id="ARBA00022824"/>
    </source>
</evidence>
<dbReference type="PROSITE" id="PS50845">
    <property type="entry name" value="RETICULON"/>
    <property type="match status" value="1"/>
</dbReference>
<dbReference type="Pfam" id="PF02453">
    <property type="entry name" value="Reticulon"/>
    <property type="match status" value="1"/>
</dbReference>
<evidence type="ECO:0000313" key="8">
    <source>
        <dbReference type="EMBL" id="ADE77553.1"/>
    </source>
</evidence>
<evidence type="ECO:0000256" key="6">
    <source>
        <dbReference type="RuleBase" id="RU363132"/>
    </source>
</evidence>